<evidence type="ECO:0000313" key="1">
    <source>
        <dbReference type="EMBL" id="GID60456.1"/>
    </source>
</evidence>
<proteinExistence type="predicted"/>
<keyword evidence="2" id="KW-1185">Reference proteome</keyword>
<sequence length="88" mass="9569">MCIGAAMALKVTEVHYGLESPADGGAAVAAAWPANPDLPWYVAPVITGGHHRDLVRDQFRRYCDRAPESGFRRWAQTLVGDQPGYQGT</sequence>
<organism evidence="1 2">
    <name type="scientific">Actinoplanes couchii</name>
    <dbReference type="NCBI Taxonomy" id="403638"/>
    <lineage>
        <taxon>Bacteria</taxon>
        <taxon>Bacillati</taxon>
        <taxon>Actinomycetota</taxon>
        <taxon>Actinomycetes</taxon>
        <taxon>Micromonosporales</taxon>
        <taxon>Micromonosporaceae</taxon>
        <taxon>Actinoplanes</taxon>
    </lineage>
</organism>
<name>A0ABQ3XPP0_9ACTN</name>
<comment type="caution">
    <text evidence="1">The sequence shown here is derived from an EMBL/GenBank/DDBJ whole genome shotgun (WGS) entry which is preliminary data.</text>
</comment>
<gene>
    <name evidence="1" type="ORF">Aco03nite_088600</name>
</gene>
<accession>A0ABQ3XPP0</accession>
<dbReference type="Proteomes" id="UP000612282">
    <property type="component" value="Unassembled WGS sequence"/>
</dbReference>
<dbReference type="EMBL" id="BOMG01000108">
    <property type="protein sequence ID" value="GID60456.1"/>
    <property type="molecule type" value="Genomic_DNA"/>
</dbReference>
<evidence type="ECO:0000313" key="2">
    <source>
        <dbReference type="Proteomes" id="UP000612282"/>
    </source>
</evidence>
<reference evidence="1 2" key="1">
    <citation type="submission" date="2021-01" db="EMBL/GenBank/DDBJ databases">
        <title>Whole genome shotgun sequence of Actinoplanes couchii NBRC 106145.</title>
        <authorList>
            <person name="Komaki H."/>
            <person name="Tamura T."/>
        </authorList>
    </citation>
    <scope>NUCLEOTIDE SEQUENCE [LARGE SCALE GENOMIC DNA]</scope>
    <source>
        <strain evidence="1 2">NBRC 106145</strain>
    </source>
</reference>
<protein>
    <submittedName>
        <fullName evidence="1">Uncharacterized protein</fullName>
    </submittedName>
</protein>